<accession>A8S240</accession>
<evidence type="ECO:0000313" key="3">
    <source>
        <dbReference type="Proteomes" id="UP000005396"/>
    </source>
</evidence>
<reference evidence="2 3" key="2">
    <citation type="submission" date="2007-09" db="EMBL/GenBank/DDBJ databases">
        <title>Draft genome sequence of Clostridium bolteae (ATCC BAA-613).</title>
        <authorList>
            <person name="Sudarsanam P."/>
            <person name="Ley R."/>
            <person name="Guruge J."/>
            <person name="Turnbaugh P.J."/>
            <person name="Mahowald M."/>
            <person name="Liep D."/>
            <person name="Gordon J."/>
        </authorList>
    </citation>
    <scope>NUCLEOTIDE SEQUENCE [LARGE SCALE GENOMIC DNA]</scope>
    <source>
        <strain evidence="3">ATCC BAA-613 / DSM 15670 / CCUG 46953 / JCM 12243 / WAL 16351</strain>
    </source>
</reference>
<protein>
    <submittedName>
        <fullName evidence="2">Uncharacterized protein</fullName>
    </submittedName>
</protein>
<keyword evidence="1" id="KW-0812">Transmembrane</keyword>
<dbReference type="AlphaFoldDB" id="A8S240"/>
<keyword evidence="1" id="KW-1133">Transmembrane helix</keyword>
<proteinExistence type="predicted"/>
<gene>
    <name evidence="2" type="ORF">CLOBOL_06266</name>
</gene>
<feature type="transmembrane region" description="Helical" evidence="1">
    <location>
        <begin position="23"/>
        <end position="45"/>
    </location>
</feature>
<sequence length="70" mass="8539">MLHILYYLDNYKNTCLFCPIGEIYALNVMYSFFLYEALWLLFFYIPIFDSKRTQYYLNTKNSNAVNRLNL</sequence>
<evidence type="ECO:0000256" key="1">
    <source>
        <dbReference type="SAM" id="Phobius"/>
    </source>
</evidence>
<dbReference type="HOGENOM" id="CLU_2750609_0_0_9"/>
<dbReference type="EMBL" id="ABCC02000047">
    <property type="protein sequence ID" value="EDP13701.1"/>
    <property type="molecule type" value="Genomic_DNA"/>
</dbReference>
<dbReference type="PaxDb" id="411902-CLOBOL_06266"/>
<dbReference type="Proteomes" id="UP000005396">
    <property type="component" value="Unassembled WGS sequence"/>
</dbReference>
<evidence type="ECO:0000313" key="2">
    <source>
        <dbReference type="EMBL" id="EDP13701.1"/>
    </source>
</evidence>
<reference evidence="2 3" key="1">
    <citation type="submission" date="2007-08" db="EMBL/GenBank/DDBJ databases">
        <authorList>
            <person name="Fulton L."/>
            <person name="Clifton S."/>
            <person name="Fulton B."/>
            <person name="Xu J."/>
            <person name="Minx P."/>
            <person name="Pepin K.H."/>
            <person name="Johnson M."/>
            <person name="Thiruvilangam P."/>
            <person name="Bhonagiri V."/>
            <person name="Nash W.E."/>
            <person name="Mardis E.R."/>
            <person name="Wilson R.K."/>
        </authorList>
    </citation>
    <scope>NUCLEOTIDE SEQUENCE [LARGE SCALE GENOMIC DNA]</scope>
    <source>
        <strain evidence="3">ATCC BAA-613 / DSM 15670 / CCUG 46953 / JCM 12243 / WAL 16351</strain>
    </source>
</reference>
<organism evidence="2 3">
    <name type="scientific">Enterocloster bolteae (strain ATCC BAA-613 / DSM 15670 / CCUG 46953 / JCM 12243 / WAL 16351)</name>
    <name type="common">Clostridium bolteae</name>
    <dbReference type="NCBI Taxonomy" id="411902"/>
    <lineage>
        <taxon>Bacteria</taxon>
        <taxon>Bacillati</taxon>
        <taxon>Bacillota</taxon>
        <taxon>Clostridia</taxon>
        <taxon>Lachnospirales</taxon>
        <taxon>Lachnospiraceae</taxon>
        <taxon>Enterocloster</taxon>
    </lineage>
</organism>
<name>A8S240_ENTBW</name>
<comment type="caution">
    <text evidence="2">The sequence shown here is derived from an EMBL/GenBank/DDBJ whole genome shotgun (WGS) entry which is preliminary data.</text>
</comment>
<keyword evidence="1" id="KW-0472">Membrane</keyword>